<proteinExistence type="predicted"/>
<keyword evidence="8" id="KW-1185">Reference proteome</keyword>
<keyword evidence="4 5" id="KW-0440">LIM domain</keyword>
<dbReference type="EMBL" id="MU129177">
    <property type="protein sequence ID" value="KAF9505041.1"/>
    <property type="molecule type" value="Genomic_DNA"/>
</dbReference>
<dbReference type="PANTHER" id="PTHR24205:SF16">
    <property type="entry name" value="GH01042P-RELATED"/>
    <property type="match status" value="1"/>
</dbReference>
<evidence type="ECO:0000256" key="5">
    <source>
        <dbReference type="PROSITE-ProRule" id="PRU00125"/>
    </source>
</evidence>
<keyword evidence="1 5" id="KW-0479">Metal-binding</keyword>
<gene>
    <name evidence="7" type="ORF">BS47DRAFT_580455</name>
</gene>
<dbReference type="SUPFAM" id="SSF57716">
    <property type="entry name" value="Glucocorticoid receptor-like (DNA-binding domain)"/>
    <property type="match status" value="1"/>
</dbReference>
<keyword evidence="3 5" id="KW-0862">Zinc</keyword>
<organism evidence="7 8">
    <name type="scientific">Hydnum rufescens UP504</name>
    <dbReference type="NCBI Taxonomy" id="1448309"/>
    <lineage>
        <taxon>Eukaryota</taxon>
        <taxon>Fungi</taxon>
        <taxon>Dikarya</taxon>
        <taxon>Basidiomycota</taxon>
        <taxon>Agaricomycotina</taxon>
        <taxon>Agaricomycetes</taxon>
        <taxon>Cantharellales</taxon>
        <taxon>Hydnaceae</taxon>
        <taxon>Hydnum</taxon>
    </lineage>
</organism>
<comment type="caution">
    <text evidence="7">The sequence shown here is derived from an EMBL/GenBank/DDBJ whole genome shotgun (WGS) entry which is preliminary data.</text>
</comment>
<dbReference type="Pfam" id="PF00412">
    <property type="entry name" value="LIM"/>
    <property type="match status" value="1"/>
</dbReference>
<dbReference type="SMART" id="SM00132">
    <property type="entry name" value="LIM"/>
    <property type="match status" value="1"/>
</dbReference>
<dbReference type="GO" id="GO:0030695">
    <property type="term" value="F:GTPase regulator activity"/>
    <property type="evidence" value="ECO:0007669"/>
    <property type="project" value="UniProtKB-ARBA"/>
</dbReference>
<evidence type="ECO:0000256" key="2">
    <source>
        <dbReference type="ARBA" id="ARBA00022737"/>
    </source>
</evidence>
<feature type="domain" description="LIM zinc-binding" evidence="6">
    <location>
        <begin position="3"/>
        <end position="63"/>
    </location>
</feature>
<dbReference type="GO" id="GO:0003712">
    <property type="term" value="F:transcription coregulator activity"/>
    <property type="evidence" value="ECO:0007669"/>
    <property type="project" value="TreeGrafter"/>
</dbReference>
<dbReference type="GO" id="GO:0005634">
    <property type="term" value="C:nucleus"/>
    <property type="evidence" value="ECO:0007669"/>
    <property type="project" value="TreeGrafter"/>
</dbReference>
<dbReference type="Proteomes" id="UP000886523">
    <property type="component" value="Unassembled WGS sequence"/>
</dbReference>
<evidence type="ECO:0000256" key="3">
    <source>
        <dbReference type="ARBA" id="ARBA00022833"/>
    </source>
</evidence>
<evidence type="ECO:0000313" key="7">
    <source>
        <dbReference type="EMBL" id="KAF9505041.1"/>
    </source>
</evidence>
<name>A0A9P6DI03_9AGAM</name>
<protein>
    <recommendedName>
        <fullName evidence="6">LIM zinc-binding domain-containing protein</fullName>
    </recommendedName>
</protein>
<evidence type="ECO:0000256" key="1">
    <source>
        <dbReference type="ARBA" id="ARBA00022723"/>
    </source>
</evidence>
<dbReference type="PANTHER" id="PTHR24205">
    <property type="entry name" value="FOUR AND A HALF LIM DOMAINS PROTEIN"/>
    <property type="match status" value="1"/>
</dbReference>
<sequence>MDLTCFSCRRPLEDAHVSRGGQNYHPHHFKCRECPLPFNPQDAIFWHDNLLYCRFHYSTRFAPKCAGCTTAVFSQHIAFGGEDECWHFECYLLNVLWSIKLAPPGRQIKSAIPLVSMP</sequence>
<dbReference type="GO" id="GO:0046872">
    <property type="term" value="F:metal ion binding"/>
    <property type="evidence" value="ECO:0007669"/>
    <property type="project" value="UniProtKB-KW"/>
</dbReference>
<dbReference type="InterPro" id="IPR001781">
    <property type="entry name" value="Znf_LIM"/>
</dbReference>
<dbReference type="Gene3D" id="2.10.110.10">
    <property type="entry name" value="Cysteine Rich Protein"/>
    <property type="match status" value="1"/>
</dbReference>
<evidence type="ECO:0000259" key="6">
    <source>
        <dbReference type="PROSITE" id="PS50023"/>
    </source>
</evidence>
<accession>A0A9P6DI03</accession>
<dbReference type="AlphaFoldDB" id="A0A9P6DI03"/>
<dbReference type="PROSITE" id="PS00478">
    <property type="entry name" value="LIM_DOMAIN_1"/>
    <property type="match status" value="1"/>
</dbReference>
<evidence type="ECO:0000256" key="4">
    <source>
        <dbReference type="ARBA" id="ARBA00023038"/>
    </source>
</evidence>
<evidence type="ECO:0000313" key="8">
    <source>
        <dbReference type="Proteomes" id="UP000886523"/>
    </source>
</evidence>
<reference evidence="7" key="1">
    <citation type="journal article" date="2020" name="Nat. Commun.">
        <title>Large-scale genome sequencing of mycorrhizal fungi provides insights into the early evolution of symbiotic traits.</title>
        <authorList>
            <person name="Miyauchi S."/>
            <person name="Kiss E."/>
            <person name="Kuo A."/>
            <person name="Drula E."/>
            <person name="Kohler A."/>
            <person name="Sanchez-Garcia M."/>
            <person name="Morin E."/>
            <person name="Andreopoulos B."/>
            <person name="Barry K.W."/>
            <person name="Bonito G."/>
            <person name="Buee M."/>
            <person name="Carver A."/>
            <person name="Chen C."/>
            <person name="Cichocki N."/>
            <person name="Clum A."/>
            <person name="Culley D."/>
            <person name="Crous P.W."/>
            <person name="Fauchery L."/>
            <person name="Girlanda M."/>
            <person name="Hayes R.D."/>
            <person name="Keri Z."/>
            <person name="LaButti K."/>
            <person name="Lipzen A."/>
            <person name="Lombard V."/>
            <person name="Magnuson J."/>
            <person name="Maillard F."/>
            <person name="Murat C."/>
            <person name="Nolan M."/>
            <person name="Ohm R.A."/>
            <person name="Pangilinan J."/>
            <person name="Pereira M.F."/>
            <person name="Perotto S."/>
            <person name="Peter M."/>
            <person name="Pfister S."/>
            <person name="Riley R."/>
            <person name="Sitrit Y."/>
            <person name="Stielow J.B."/>
            <person name="Szollosi G."/>
            <person name="Zifcakova L."/>
            <person name="Stursova M."/>
            <person name="Spatafora J.W."/>
            <person name="Tedersoo L."/>
            <person name="Vaario L.M."/>
            <person name="Yamada A."/>
            <person name="Yan M."/>
            <person name="Wang P."/>
            <person name="Xu J."/>
            <person name="Bruns T."/>
            <person name="Baldrian P."/>
            <person name="Vilgalys R."/>
            <person name="Dunand C."/>
            <person name="Henrissat B."/>
            <person name="Grigoriev I.V."/>
            <person name="Hibbett D."/>
            <person name="Nagy L.G."/>
            <person name="Martin F.M."/>
        </authorList>
    </citation>
    <scope>NUCLEOTIDE SEQUENCE</scope>
    <source>
        <strain evidence="7">UP504</strain>
    </source>
</reference>
<dbReference type="OrthoDB" id="3245945at2759"/>
<dbReference type="PROSITE" id="PS50023">
    <property type="entry name" value="LIM_DOMAIN_2"/>
    <property type="match status" value="1"/>
</dbReference>
<keyword evidence="2" id="KW-0677">Repeat</keyword>